<evidence type="ECO:0000313" key="1">
    <source>
        <dbReference type="EMBL" id="MCL9816082.1"/>
    </source>
</evidence>
<comment type="caution">
    <text evidence="1">The sequence shown here is derived from an EMBL/GenBank/DDBJ whole genome shotgun (WGS) entry which is preliminary data.</text>
</comment>
<reference evidence="1" key="1">
    <citation type="journal article" date="2022" name="Syst. Appl. Microbiol.">
        <title>Natronocalculus amylovorans gen. nov., sp. nov., and Natranaeroarchaeum aerophilus sp. nov., dominant culturable amylolytic natronoarchaea from hypersaline soda lakes in southwestern Siberia.</title>
        <authorList>
            <person name="Sorokin D.Y."/>
            <person name="Elcheninov A.G."/>
            <person name="Khizhniak T.V."/>
            <person name="Koenen M."/>
            <person name="Bale N.J."/>
            <person name="Damste J.S.S."/>
            <person name="Kublanov I.V."/>
        </authorList>
    </citation>
    <scope>NUCLEOTIDE SEQUENCE</scope>
    <source>
        <strain evidence="1">AArc-St2</strain>
    </source>
</reference>
<sequence length="122" mass="13274">MSEKKYAVLLNADTDEIGQMANGLQYAIDLDDTGFHVEVYFDGAATAWPDELKENPENPVKEYYDEVYTRDLVAGVCGYCVGAFDAADGVEEDNLNRIGGTEEHGPDVGQLASEGYELITVG</sequence>
<dbReference type="EMBL" id="JAKRVX010000001">
    <property type="protein sequence ID" value="MCL9816082.1"/>
    <property type="molecule type" value="Genomic_DNA"/>
</dbReference>
<dbReference type="Proteomes" id="UP001203207">
    <property type="component" value="Unassembled WGS sequence"/>
</dbReference>
<organism evidence="1 2">
    <name type="scientific">Natronocalculus amylovorans</name>
    <dbReference type="NCBI Taxonomy" id="2917812"/>
    <lineage>
        <taxon>Archaea</taxon>
        <taxon>Methanobacteriati</taxon>
        <taxon>Methanobacteriota</taxon>
        <taxon>Stenosarchaea group</taxon>
        <taxon>Halobacteria</taxon>
        <taxon>Halobacteriales</taxon>
        <taxon>Haloferacaceae</taxon>
        <taxon>Natronocalculus</taxon>
    </lineage>
</organism>
<dbReference type="InterPro" id="IPR027396">
    <property type="entry name" value="DsrEFH-like"/>
</dbReference>
<evidence type="ECO:0008006" key="3">
    <source>
        <dbReference type="Google" id="ProtNLM"/>
    </source>
</evidence>
<reference evidence="1" key="2">
    <citation type="submission" date="2022-02" db="EMBL/GenBank/DDBJ databases">
        <authorList>
            <person name="Elcheninov A.G."/>
            <person name="Sorokin D.Y."/>
            <person name="Kublanov I.V."/>
        </authorList>
    </citation>
    <scope>NUCLEOTIDE SEQUENCE</scope>
    <source>
        <strain evidence="1">AArc-St2</strain>
    </source>
</reference>
<dbReference type="RefSeq" id="WP_174652407.1">
    <property type="nucleotide sequence ID" value="NZ_JAKRVX010000001.1"/>
</dbReference>
<evidence type="ECO:0000313" key="2">
    <source>
        <dbReference type="Proteomes" id="UP001203207"/>
    </source>
</evidence>
<dbReference type="AlphaFoldDB" id="A0AAE3FUY2"/>
<proteinExistence type="predicted"/>
<gene>
    <name evidence="1" type="ORF">AArcSt2_03915</name>
</gene>
<name>A0AAE3FUY2_9EURY</name>
<dbReference type="SUPFAM" id="SSF75169">
    <property type="entry name" value="DsrEFH-like"/>
    <property type="match status" value="1"/>
</dbReference>
<keyword evidence="2" id="KW-1185">Reference proteome</keyword>
<protein>
    <recommendedName>
        <fullName evidence="3">DsrE family protein</fullName>
    </recommendedName>
</protein>
<accession>A0AAE3FUY2</accession>